<proteinExistence type="predicted"/>
<name>F5YNL5_TREPZ</name>
<dbReference type="Pfam" id="PF00381">
    <property type="entry name" value="PTS-HPr"/>
    <property type="match status" value="1"/>
</dbReference>
<evidence type="ECO:0000259" key="4">
    <source>
        <dbReference type="PROSITE" id="PS51350"/>
    </source>
</evidence>
<dbReference type="KEGG" id="tpi:TREPR_2967"/>
<dbReference type="STRING" id="545694.TREPR_2967"/>
<dbReference type="Gene3D" id="3.30.1340.10">
    <property type="entry name" value="HPr-like"/>
    <property type="match status" value="1"/>
</dbReference>
<evidence type="ECO:0000256" key="2">
    <source>
        <dbReference type="ARBA" id="ARBA00020422"/>
    </source>
</evidence>
<accession>F5YNL5</accession>
<evidence type="ECO:0000313" key="6">
    <source>
        <dbReference type="Proteomes" id="UP000009223"/>
    </source>
</evidence>
<dbReference type="PANTHER" id="PTHR33705">
    <property type="entry name" value="PHOSPHOCARRIER PROTEIN HPR"/>
    <property type="match status" value="1"/>
</dbReference>
<keyword evidence="3" id="KW-0813">Transport</keyword>
<dbReference type="NCBIfam" id="TIGR01003">
    <property type="entry name" value="PTS_HPr_family"/>
    <property type="match status" value="1"/>
</dbReference>
<dbReference type="EMBL" id="CP001843">
    <property type="protein sequence ID" value="AEF83738.1"/>
    <property type="molecule type" value="Genomic_DNA"/>
</dbReference>
<dbReference type="PROSITE" id="PS51350">
    <property type="entry name" value="PTS_HPR_DOM"/>
    <property type="match status" value="1"/>
</dbReference>
<dbReference type="InterPro" id="IPR000032">
    <property type="entry name" value="HPr-like"/>
</dbReference>
<dbReference type="Proteomes" id="UP000009223">
    <property type="component" value="Chromosome"/>
</dbReference>
<reference evidence="5 6" key="2">
    <citation type="journal article" date="2011" name="ISME J.">
        <title>RNA-seq reveals cooperative metabolic interactions between two termite-gut spirochete species in co-culture.</title>
        <authorList>
            <person name="Rosenthal A.Z."/>
            <person name="Matson E.G."/>
            <person name="Eldar A."/>
            <person name="Leadbetter J.R."/>
        </authorList>
    </citation>
    <scope>NUCLEOTIDE SEQUENCE [LARGE SCALE GENOMIC DNA]</scope>
    <source>
        <strain evidence="6">ATCC BAA-887 / DSM 12427 / ZAS-2</strain>
    </source>
</reference>
<dbReference type="AlphaFoldDB" id="F5YNL5"/>
<evidence type="ECO:0000256" key="1">
    <source>
        <dbReference type="ARBA" id="ARBA00003681"/>
    </source>
</evidence>
<dbReference type="CDD" id="cd00367">
    <property type="entry name" value="PTS-HPr_like"/>
    <property type="match status" value="1"/>
</dbReference>
<comment type="function">
    <text evidence="1">General (non sugar-specific) component of the phosphoenolpyruvate-dependent sugar phosphotransferase system (sugar PTS). This major carbohydrate active-transport system catalyzes the phosphorylation of incoming sugar substrates concomitantly with their translocation across the cell membrane. The phosphoryl group from phosphoenolpyruvate (PEP) is transferred to the phosphoryl carrier protein HPr by enzyme I. Phospho-HPr then transfers it to the PTS EIIA domain.</text>
</comment>
<dbReference type="PRINTS" id="PR00107">
    <property type="entry name" value="PHOSPHOCPHPR"/>
</dbReference>
<dbReference type="eggNOG" id="COG1925">
    <property type="taxonomic scope" value="Bacteria"/>
</dbReference>
<dbReference type="InterPro" id="IPR050399">
    <property type="entry name" value="HPr"/>
</dbReference>
<evidence type="ECO:0000313" key="5">
    <source>
        <dbReference type="EMBL" id="AEF83738.1"/>
    </source>
</evidence>
<protein>
    <recommendedName>
        <fullName evidence="2">Phosphocarrier protein HPr</fullName>
    </recommendedName>
</protein>
<dbReference type="HOGENOM" id="CLU_136230_2_0_12"/>
<reference evidence="6" key="1">
    <citation type="submission" date="2009-12" db="EMBL/GenBank/DDBJ databases">
        <title>Complete sequence of Treponema primitia strain ZAS-2.</title>
        <authorList>
            <person name="Tetu S.G."/>
            <person name="Matson E."/>
            <person name="Ren Q."/>
            <person name="Seshadri R."/>
            <person name="Elbourne L."/>
            <person name="Hassan K.A."/>
            <person name="Durkin A."/>
            <person name="Radune D."/>
            <person name="Mohamoud Y."/>
            <person name="Shay R."/>
            <person name="Jin S."/>
            <person name="Zhang X."/>
            <person name="Lucey K."/>
            <person name="Ballor N.R."/>
            <person name="Ottesen E."/>
            <person name="Rosenthal R."/>
            <person name="Allen A."/>
            <person name="Leadbetter J.R."/>
            <person name="Paulsen I.T."/>
        </authorList>
    </citation>
    <scope>NUCLEOTIDE SEQUENCE [LARGE SCALE GENOMIC DNA]</scope>
    <source>
        <strain evidence="6">ATCC BAA-887 / DSM 12427 / ZAS-2</strain>
    </source>
</reference>
<keyword evidence="6" id="KW-1185">Reference proteome</keyword>
<sequence>MLQFTHTITDPNGIHARPAGLFVKEMQVFKSNVTINREEQSASAKQLIALMKMRLKCGQTFTVIAEGEDEAVAIEAAKTFLASNL</sequence>
<gene>
    <name evidence="5" type="ordered locus">TREPR_2967</name>
</gene>
<dbReference type="OrthoDB" id="350754at2"/>
<dbReference type="SUPFAM" id="SSF55594">
    <property type="entry name" value="HPr-like"/>
    <property type="match status" value="1"/>
</dbReference>
<dbReference type="InterPro" id="IPR035895">
    <property type="entry name" value="HPr-like_sf"/>
</dbReference>
<evidence type="ECO:0000256" key="3">
    <source>
        <dbReference type="ARBA" id="ARBA00022597"/>
    </source>
</evidence>
<organism evidence="5 6">
    <name type="scientific">Treponema primitia (strain ATCC BAA-887 / DSM 12427 / ZAS-2)</name>
    <dbReference type="NCBI Taxonomy" id="545694"/>
    <lineage>
        <taxon>Bacteria</taxon>
        <taxon>Pseudomonadati</taxon>
        <taxon>Spirochaetota</taxon>
        <taxon>Spirochaetia</taxon>
        <taxon>Spirochaetales</taxon>
        <taxon>Treponemataceae</taxon>
        <taxon>Treponema</taxon>
    </lineage>
</organism>
<dbReference type="PANTHER" id="PTHR33705:SF1">
    <property type="entry name" value="PHOSPHOCARRIER PROTEIN HPR"/>
    <property type="match status" value="1"/>
</dbReference>
<feature type="domain" description="HPr" evidence="4">
    <location>
        <begin position="1"/>
        <end position="85"/>
    </location>
</feature>
<keyword evidence="3" id="KW-0762">Sugar transport</keyword>